<evidence type="ECO:0000259" key="4">
    <source>
        <dbReference type="PROSITE" id="PS51332"/>
    </source>
</evidence>
<evidence type="ECO:0000256" key="2">
    <source>
        <dbReference type="ARBA" id="ARBA00022723"/>
    </source>
</evidence>
<dbReference type="SUPFAM" id="SSF52242">
    <property type="entry name" value="Cobalamin (vitamin B12)-binding domain"/>
    <property type="match status" value="1"/>
</dbReference>
<keyword evidence="3" id="KW-0170">Cobalt</keyword>
<dbReference type="SMART" id="SM01018">
    <property type="entry name" value="B12-binding_2"/>
    <property type="match status" value="1"/>
</dbReference>
<dbReference type="InterPro" id="IPR012741">
    <property type="entry name" value="Corrinoid_p"/>
</dbReference>
<dbReference type="GO" id="GO:0005829">
    <property type="term" value="C:cytosol"/>
    <property type="evidence" value="ECO:0007669"/>
    <property type="project" value="TreeGrafter"/>
</dbReference>
<evidence type="ECO:0000313" key="6">
    <source>
        <dbReference type="EMBL" id="HFQ78169.1"/>
    </source>
</evidence>
<evidence type="ECO:0000256" key="3">
    <source>
        <dbReference type="ARBA" id="ARBA00023285"/>
    </source>
</evidence>
<evidence type="ECO:0000256" key="1">
    <source>
        <dbReference type="ARBA" id="ARBA00010854"/>
    </source>
</evidence>
<dbReference type="GO" id="GO:0031419">
    <property type="term" value="F:cobalamin binding"/>
    <property type="evidence" value="ECO:0007669"/>
    <property type="project" value="InterPro"/>
</dbReference>
<keyword evidence="2" id="KW-0479">Metal-binding</keyword>
<dbReference type="PROSITE" id="PS51332">
    <property type="entry name" value="B12_BINDING"/>
    <property type="match status" value="1"/>
</dbReference>
<accession>A0A7J3MXR5</accession>
<comment type="similarity">
    <text evidence="1">Belongs to the methylamine corrinoid protein family.</text>
</comment>
<dbReference type="GO" id="GO:0015948">
    <property type="term" value="P:methanogenesis"/>
    <property type="evidence" value="ECO:0007669"/>
    <property type="project" value="InterPro"/>
</dbReference>
<dbReference type="Gene3D" id="3.40.50.280">
    <property type="entry name" value="Cobalamin-binding domain"/>
    <property type="match status" value="1"/>
</dbReference>
<dbReference type="InterPro" id="IPR006158">
    <property type="entry name" value="Cobalamin-bd"/>
</dbReference>
<reference evidence="7" key="1">
    <citation type="journal article" date="2020" name="mSystems">
        <title>Genome- and Community-Level Interaction Insights into Carbon Utilization and Element Cycling Functions of Hydrothermarchaeota in Hydrothermal Sediment.</title>
        <authorList>
            <person name="Zhou Z."/>
            <person name="Liu Y."/>
            <person name="Xu W."/>
            <person name="Pan J."/>
            <person name="Luo Z.H."/>
            <person name="Li M."/>
        </authorList>
    </citation>
    <scope>NUCLEOTIDE SEQUENCE [LARGE SCALE GENOMIC DNA]</scope>
    <source>
        <strain evidence="6">SpSt-629</strain>
        <strain evidence="7">SpSt-688</strain>
    </source>
</reference>
<sequence length="226" mass="24853">MAENILNKIKNSLAELDLEGTLKWIEEALNNGVNIMDIIEKGLSEGMKIVGDKYEKGEYFVADMIVASEIFNEAMNVLKPIITESKKKIKTLGRVVIGTVYGDIHDIGKNLVKAVLEANGFEVIDLGVDVPIEKFVEAVKIHKPNVLGMSALLTSSMVHMKDVIEALKREGLRDSVKIIVGGAPVTEEFAKSIGADAYAENAFKAAEICKKLVTSFEFEIFYFVVV</sequence>
<dbReference type="InterPro" id="IPR003759">
    <property type="entry name" value="Cbl-bd_cap"/>
</dbReference>
<dbReference type="CDD" id="cd02070">
    <property type="entry name" value="corrinoid_protein_B12-BD"/>
    <property type="match status" value="1"/>
</dbReference>
<dbReference type="EMBL" id="DTAU01000013">
    <property type="protein sequence ID" value="HFQ78169.1"/>
    <property type="molecule type" value="Genomic_DNA"/>
</dbReference>
<dbReference type="PROSITE" id="PS51337">
    <property type="entry name" value="B12_BINDING_NTER"/>
    <property type="match status" value="1"/>
</dbReference>
<dbReference type="PANTHER" id="PTHR45833:SF1">
    <property type="entry name" value="METHIONINE SYNTHASE"/>
    <property type="match status" value="1"/>
</dbReference>
<dbReference type="FunFam" id="3.40.50.280:FF:000003">
    <property type="entry name" value="Dimethylamine methyltransferase corrinoid protein"/>
    <property type="match status" value="1"/>
</dbReference>
<comment type="caution">
    <text evidence="7">The sequence shown here is derived from an EMBL/GenBank/DDBJ whole genome shotgun (WGS) entry which is preliminary data.</text>
</comment>
<dbReference type="SUPFAM" id="SSF47644">
    <property type="entry name" value="Methionine synthase domain"/>
    <property type="match status" value="1"/>
</dbReference>
<dbReference type="Pfam" id="PF02607">
    <property type="entry name" value="B12-binding_2"/>
    <property type="match status" value="1"/>
</dbReference>
<evidence type="ECO:0000313" key="7">
    <source>
        <dbReference type="EMBL" id="HGT98239.1"/>
    </source>
</evidence>
<dbReference type="InterPro" id="IPR050554">
    <property type="entry name" value="Met_Synthase/Corrinoid"/>
</dbReference>
<name>A0A7J3MXR5_9CREN</name>
<dbReference type="InterPro" id="IPR036594">
    <property type="entry name" value="Meth_synthase_dom"/>
</dbReference>
<gene>
    <name evidence="6" type="ORF">ENT99_00500</name>
    <name evidence="7" type="ORF">ENU64_02250</name>
</gene>
<dbReference type="PANTHER" id="PTHR45833">
    <property type="entry name" value="METHIONINE SYNTHASE"/>
    <property type="match status" value="1"/>
</dbReference>
<feature type="domain" description="B12-binding N-terminal" evidence="5">
    <location>
        <begin position="1"/>
        <end position="90"/>
    </location>
</feature>
<dbReference type="GO" id="GO:0050897">
    <property type="term" value="F:cobalt ion binding"/>
    <property type="evidence" value="ECO:0007669"/>
    <property type="project" value="InterPro"/>
</dbReference>
<dbReference type="EMBL" id="DTDH01000064">
    <property type="protein sequence ID" value="HGT98239.1"/>
    <property type="molecule type" value="Genomic_DNA"/>
</dbReference>
<dbReference type="InterPro" id="IPR036724">
    <property type="entry name" value="Cobalamin-bd_sf"/>
</dbReference>
<feature type="domain" description="B12-binding" evidence="4">
    <location>
        <begin position="92"/>
        <end position="223"/>
    </location>
</feature>
<dbReference type="NCBIfam" id="TIGR02370">
    <property type="entry name" value="pyl_corrinoid"/>
    <property type="match status" value="1"/>
</dbReference>
<dbReference type="Gene3D" id="1.10.1240.10">
    <property type="entry name" value="Methionine synthase domain"/>
    <property type="match status" value="1"/>
</dbReference>
<evidence type="ECO:0000259" key="5">
    <source>
        <dbReference type="PROSITE" id="PS51337"/>
    </source>
</evidence>
<dbReference type="GO" id="GO:0046653">
    <property type="term" value="P:tetrahydrofolate metabolic process"/>
    <property type="evidence" value="ECO:0007669"/>
    <property type="project" value="TreeGrafter"/>
</dbReference>
<dbReference type="AlphaFoldDB" id="A0A7J3MXR5"/>
<proteinExistence type="inferred from homology"/>
<protein>
    <submittedName>
        <fullName evidence="7">Cobalamin-binding protein</fullName>
    </submittedName>
</protein>
<dbReference type="GO" id="GO:0050667">
    <property type="term" value="P:homocysteine metabolic process"/>
    <property type="evidence" value="ECO:0007669"/>
    <property type="project" value="TreeGrafter"/>
</dbReference>
<dbReference type="Pfam" id="PF02310">
    <property type="entry name" value="B12-binding"/>
    <property type="match status" value="1"/>
</dbReference>
<organism evidence="7">
    <name type="scientific">Ignisphaera aggregans</name>
    <dbReference type="NCBI Taxonomy" id="334771"/>
    <lineage>
        <taxon>Archaea</taxon>
        <taxon>Thermoproteota</taxon>
        <taxon>Thermoprotei</taxon>
        <taxon>Desulfurococcales</taxon>
        <taxon>Desulfurococcaceae</taxon>
        <taxon>Ignisphaera</taxon>
    </lineage>
</organism>
<dbReference type="GO" id="GO:0008705">
    <property type="term" value="F:methionine synthase activity"/>
    <property type="evidence" value="ECO:0007669"/>
    <property type="project" value="TreeGrafter"/>
</dbReference>